<dbReference type="PANTHER" id="PTHR47074:SF11">
    <property type="entry name" value="REVERSE TRANSCRIPTASE-LIKE PROTEIN"/>
    <property type="match status" value="1"/>
</dbReference>
<feature type="domain" description="RNase H type-1" evidence="1">
    <location>
        <begin position="69"/>
        <end position="179"/>
    </location>
</feature>
<evidence type="ECO:0000313" key="3">
    <source>
        <dbReference type="Proteomes" id="UP000266723"/>
    </source>
</evidence>
<sequence>MEPGVADHTASSYRNQKIFQDRHFSAQETTLKALCDAREWQEAQIQLQPNIRARPMEDKNPNLAFTCRSDAAWKSDSRVAGGAWSFYNNQGGLMTSYSQTFSSVISPLVEEGLALRQAMEHAVSLGFGSMIFETDSKQLVAAITENQGVSDLHGILLDITLLSGLFTSSLFRFCHRDTLFLEDGLAKQALRAHVT</sequence>
<evidence type="ECO:0000259" key="1">
    <source>
        <dbReference type="Pfam" id="PF13456"/>
    </source>
</evidence>
<dbReference type="PANTHER" id="PTHR47074">
    <property type="entry name" value="BNAC02G40300D PROTEIN"/>
    <property type="match status" value="1"/>
</dbReference>
<dbReference type="Pfam" id="PF13456">
    <property type="entry name" value="RVT_3"/>
    <property type="match status" value="1"/>
</dbReference>
<dbReference type="InterPro" id="IPR002156">
    <property type="entry name" value="RNaseH_domain"/>
</dbReference>
<gene>
    <name evidence="2" type="ORF">DY000_02058556</name>
</gene>
<dbReference type="Proteomes" id="UP000266723">
    <property type="component" value="Unassembled WGS sequence"/>
</dbReference>
<protein>
    <recommendedName>
        <fullName evidence="1">RNase H type-1 domain-containing protein</fullName>
    </recommendedName>
</protein>
<name>A0ABQ7AR38_BRACR</name>
<dbReference type="SUPFAM" id="SSF53098">
    <property type="entry name" value="Ribonuclease H-like"/>
    <property type="match status" value="1"/>
</dbReference>
<comment type="caution">
    <text evidence="2">The sequence shown here is derived from an EMBL/GenBank/DDBJ whole genome shotgun (WGS) entry which is preliminary data.</text>
</comment>
<dbReference type="CDD" id="cd06222">
    <property type="entry name" value="RNase_H_like"/>
    <property type="match status" value="1"/>
</dbReference>
<dbReference type="Gene3D" id="3.30.420.10">
    <property type="entry name" value="Ribonuclease H-like superfamily/Ribonuclease H"/>
    <property type="match status" value="1"/>
</dbReference>
<organism evidence="2 3">
    <name type="scientific">Brassica cretica</name>
    <name type="common">Mustard</name>
    <dbReference type="NCBI Taxonomy" id="69181"/>
    <lineage>
        <taxon>Eukaryota</taxon>
        <taxon>Viridiplantae</taxon>
        <taxon>Streptophyta</taxon>
        <taxon>Embryophyta</taxon>
        <taxon>Tracheophyta</taxon>
        <taxon>Spermatophyta</taxon>
        <taxon>Magnoliopsida</taxon>
        <taxon>eudicotyledons</taxon>
        <taxon>Gunneridae</taxon>
        <taxon>Pentapetalae</taxon>
        <taxon>rosids</taxon>
        <taxon>malvids</taxon>
        <taxon>Brassicales</taxon>
        <taxon>Brassicaceae</taxon>
        <taxon>Brassiceae</taxon>
        <taxon>Brassica</taxon>
    </lineage>
</organism>
<dbReference type="InterPro" id="IPR036397">
    <property type="entry name" value="RNaseH_sf"/>
</dbReference>
<accession>A0ABQ7AR38</accession>
<reference evidence="2 3" key="1">
    <citation type="journal article" date="2020" name="BMC Genomics">
        <title>Intraspecific diversification of the crop wild relative Brassica cretica Lam. using demographic model selection.</title>
        <authorList>
            <person name="Kioukis A."/>
            <person name="Michalopoulou V.A."/>
            <person name="Briers L."/>
            <person name="Pirintsos S."/>
            <person name="Studholme D.J."/>
            <person name="Pavlidis P."/>
            <person name="Sarris P.F."/>
        </authorList>
    </citation>
    <scope>NUCLEOTIDE SEQUENCE [LARGE SCALE GENOMIC DNA]</scope>
    <source>
        <strain evidence="3">cv. PFS-1207/04</strain>
    </source>
</reference>
<proteinExistence type="predicted"/>
<evidence type="ECO:0000313" key="2">
    <source>
        <dbReference type="EMBL" id="KAF3516478.1"/>
    </source>
</evidence>
<dbReference type="EMBL" id="QGKV02001556">
    <property type="protein sequence ID" value="KAF3516478.1"/>
    <property type="molecule type" value="Genomic_DNA"/>
</dbReference>
<keyword evidence="3" id="KW-1185">Reference proteome</keyword>
<dbReference type="InterPro" id="IPR052929">
    <property type="entry name" value="RNase_H-like_EbsB-rel"/>
</dbReference>
<dbReference type="InterPro" id="IPR044730">
    <property type="entry name" value="RNase_H-like_dom_plant"/>
</dbReference>
<dbReference type="InterPro" id="IPR012337">
    <property type="entry name" value="RNaseH-like_sf"/>
</dbReference>